<dbReference type="eggNOG" id="ENOG5032R1X">
    <property type="taxonomic scope" value="Bacteria"/>
</dbReference>
<proteinExistence type="predicted"/>
<dbReference type="AlphaFoldDB" id="A0A0T6LXU8"/>
<dbReference type="Proteomes" id="UP000050867">
    <property type="component" value="Unassembled WGS sequence"/>
</dbReference>
<dbReference type="RefSeq" id="WP_018383644.1">
    <property type="nucleotide sequence ID" value="NZ_LLZU01000003.1"/>
</dbReference>
<sequence length="354" mass="38281">MFVADGGALDEALARLHRTGPEFRGWLSNHGSMVVESMVRHGFAPRAQPWLDDYVHRLEDLPRSSASIDGARWQQALGKPAQLPQWLEFFRIEMTRRPWRQTLATWWPRLLPGAAAGATHGVIRTGHAVRALLEDGDSETRLAELGQALGYWAARWQQVPGAVEPAGVLAAAEALERVPAIGDPSGGILHRLEQLPGTPGWSSALAGLRPAGSPQEARELLERVADAATIRYLRFGHGEGVMQVHAATAPTAVLRTLPALPPEQWAASLNVAWAASAAIRAVYQPDEPAPTSETRRLLRQAEAAGPQEVLARAVRHGDAHVIKLADTAVEVHQRTGDPEALAAVLRATELVDPD</sequence>
<reference evidence="2 3" key="1">
    <citation type="submission" date="2015-10" db="EMBL/GenBank/DDBJ databases">
        <title>Draft genome sequence of pyrrolomycin-producing Streptomyces vitaminophilus.</title>
        <authorList>
            <person name="Graham D.E."/>
            <person name="Mahan K.M."/>
            <person name="Klingeman D.M."/>
            <person name="Hettich R.L."/>
            <person name="Parry R.J."/>
        </authorList>
    </citation>
    <scope>NUCLEOTIDE SEQUENCE [LARGE SCALE GENOMIC DNA]</scope>
    <source>
        <strain evidence="2 3">ATCC 31673</strain>
    </source>
</reference>
<keyword evidence="3" id="KW-1185">Reference proteome</keyword>
<evidence type="ECO:0008006" key="4">
    <source>
        <dbReference type="Google" id="ProtNLM"/>
    </source>
</evidence>
<evidence type="ECO:0000256" key="1">
    <source>
        <dbReference type="ARBA" id="ARBA00023002"/>
    </source>
</evidence>
<organism evidence="2 3">
    <name type="scientific">Wenjunlia vitaminophila</name>
    <name type="common">Streptomyces vitaminophilus</name>
    <dbReference type="NCBI Taxonomy" id="76728"/>
    <lineage>
        <taxon>Bacteria</taxon>
        <taxon>Bacillati</taxon>
        <taxon>Actinomycetota</taxon>
        <taxon>Actinomycetes</taxon>
        <taxon>Kitasatosporales</taxon>
        <taxon>Streptomycetaceae</taxon>
        <taxon>Wenjunlia</taxon>
    </lineage>
</organism>
<name>A0A0T6LXU8_WENVI</name>
<keyword evidence="1" id="KW-0560">Oxidoreductase</keyword>
<dbReference type="InterPro" id="IPR025337">
    <property type="entry name" value="Questin_oxidase-like"/>
</dbReference>
<dbReference type="STRING" id="76728.AQ490_13040"/>
<evidence type="ECO:0000313" key="2">
    <source>
        <dbReference type="EMBL" id="KRV50874.1"/>
    </source>
</evidence>
<dbReference type="Pfam" id="PF14027">
    <property type="entry name" value="Questin_oxidase"/>
    <property type="match status" value="1"/>
</dbReference>
<accession>A0A0T6LXU8</accession>
<evidence type="ECO:0000313" key="3">
    <source>
        <dbReference type="Proteomes" id="UP000050867"/>
    </source>
</evidence>
<comment type="caution">
    <text evidence="2">The sequence shown here is derived from an EMBL/GenBank/DDBJ whole genome shotgun (WGS) entry which is preliminary data.</text>
</comment>
<gene>
    <name evidence="2" type="ORF">AQ490_13040</name>
</gene>
<dbReference type="OrthoDB" id="6396144at2"/>
<dbReference type="EMBL" id="LLZU01000003">
    <property type="protein sequence ID" value="KRV50874.1"/>
    <property type="molecule type" value="Genomic_DNA"/>
</dbReference>
<protein>
    <recommendedName>
        <fullName evidence="4">DUF4243 domain-containing protein</fullName>
    </recommendedName>
</protein>